<feature type="transmembrane region" description="Helical" evidence="7">
    <location>
        <begin position="319"/>
        <end position="335"/>
    </location>
</feature>
<evidence type="ECO:0000256" key="6">
    <source>
        <dbReference type="ARBA" id="ARBA00023136"/>
    </source>
</evidence>
<feature type="transmembrane region" description="Helical" evidence="7">
    <location>
        <begin position="134"/>
        <end position="153"/>
    </location>
</feature>
<keyword evidence="3" id="KW-1003">Cell membrane</keyword>
<evidence type="ECO:0000256" key="2">
    <source>
        <dbReference type="ARBA" id="ARBA00022448"/>
    </source>
</evidence>
<sequence length="450" mass="49863">MFSISTKESIKIALAVSIAILVAISLGLDKPYWAAITCIVISTVEGTSIAINKWHNRLFGTCFAIFFATLFTMIFPQEPELYIAALTLLLGVSVVMSAEPRYGYIFALGFPVTVLLSAMGNLDGVALFETSVLRLQETVVGVIVYSTVFRLLWPVKPEDNFIALFDEVRTQLIEAMETNDQVSRRKICQDIKNKTSNLRRVLFMPLGDSVALNKYSSNWKVRTQELAILIDKVDTLDGKLVSDSEVKRRLEVFAPEFPCDSFLIDDNEKKSARKDALKRPDRRRFKQLVKQGYGVALKSVGVFLCCVLLWIYAPIPGGTLFPLLGAVLASILPLVPLVTIPLTAISVIGFGLLFLTEYVLLLPMMTEAWQLGLFYFINAFIVCQVFSHPKLSFVKVLGLDLLVGLTSGAVMLIPSYDVIGPMLTIVNVLLLLALFALVLKLLNTMRNSCG</sequence>
<gene>
    <name evidence="8" type="ORF">VFDL14_21540</name>
</gene>
<feature type="transmembrane region" description="Helical" evidence="7">
    <location>
        <begin position="292"/>
        <end position="313"/>
    </location>
</feature>
<evidence type="ECO:0000256" key="3">
    <source>
        <dbReference type="ARBA" id="ARBA00022475"/>
    </source>
</evidence>
<keyword evidence="4 7" id="KW-0812">Transmembrane</keyword>
<feature type="transmembrane region" description="Helical" evidence="7">
    <location>
        <begin position="419"/>
        <end position="442"/>
    </location>
</feature>
<evidence type="ECO:0000256" key="4">
    <source>
        <dbReference type="ARBA" id="ARBA00022692"/>
    </source>
</evidence>
<feature type="transmembrane region" description="Helical" evidence="7">
    <location>
        <begin position="393"/>
        <end position="413"/>
    </location>
</feature>
<keyword evidence="6 7" id="KW-0472">Membrane</keyword>
<accession>A0A066UTP4</accession>
<proteinExistence type="predicted"/>
<dbReference type="STRING" id="212667.VFDL14_21540"/>
<dbReference type="GO" id="GO:0022857">
    <property type="term" value="F:transmembrane transporter activity"/>
    <property type="evidence" value="ECO:0007669"/>
    <property type="project" value="InterPro"/>
</dbReference>
<keyword evidence="2" id="KW-0813">Transport</keyword>
<keyword evidence="9" id="KW-1185">Reference proteome</keyword>
<feature type="transmembrane region" description="Helical" evidence="7">
    <location>
        <begin position="34"/>
        <end position="51"/>
    </location>
</feature>
<dbReference type="InterPro" id="IPR006726">
    <property type="entry name" value="PHBA_efflux_AaeB/fusaric-R"/>
</dbReference>
<dbReference type="AlphaFoldDB" id="A0A066UTP4"/>
<comment type="subcellular location">
    <subcellularLocation>
        <location evidence="1">Cell membrane</location>
        <topology evidence="1">Multi-pass membrane protein</topology>
    </subcellularLocation>
</comment>
<feature type="transmembrane region" description="Helical" evidence="7">
    <location>
        <begin position="58"/>
        <end position="75"/>
    </location>
</feature>
<evidence type="ECO:0000256" key="5">
    <source>
        <dbReference type="ARBA" id="ARBA00022989"/>
    </source>
</evidence>
<evidence type="ECO:0008006" key="10">
    <source>
        <dbReference type="Google" id="ProtNLM"/>
    </source>
</evidence>
<protein>
    <recommendedName>
        <fullName evidence="10">FUSC family protein</fullName>
    </recommendedName>
</protein>
<dbReference type="Pfam" id="PF04632">
    <property type="entry name" value="FUSC"/>
    <property type="match status" value="1"/>
</dbReference>
<dbReference type="PANTHER" id="PTHR30509">
    <property type="entry name" value="P-HYDROXYBENZOIC ACID EFFLUX PUMP SUBUNIT-RELATED"/>
    <property type="match status" value="1"/>
</dbReference>
<comment type="caution">
    <text evidence="8">The sequence shown here is derived from an EMBL/GenBank/DDBJ whole genome shotgun (WGS) entry which is preliminary data.</text>
</comment>
<name>A0A066UTP4_9VIBR</name>
<dbReference type="PANTHER" id="PTHR30509:SF9">
    <property type="entry name" value="MULTIDRUG RESISTANCE PROTEIN MDTO"/>
    <property type="match status" value="1"/>
</dbReference>
<organism evidence="8 9">
    <name type="scientific">Vibrio fortis</name>
    <dbReference type="NCBI Taxonomy" id="212667"/>
    <lineage>
        <taxon>Bacteria</taxon>
        <taxon>Pseudomonadati</taxon>
        <taxon>Pseudomonadota</taxon>
        <taxon>Gammaproteobacteria</taxon>
        <taxon>Vibrionales</taxon>
        <taxon>Vibrionaceae</taxon>
        <taxon>Vibrio</taxon>
    </lineage>
</organism>
<dbReference type="OrthoDB" id="5750541at2"/>
<feature type="transmembrane region" description="Helical" evidence="7">
    <location>
        <begin position="81"/>
        <end position="98"/>
    </location>
</feature>
<evidence type="ECO:0000313" key="8">
    <source>
        <dbReference type="EMBL" id="KDN27553.1"/>
    </source>
</evidence>
<dbReference type="GO" id="GO:0005886">
    <property type="term" value="C:plasma membrane"/>
    <property type="evidence" value="ECO:0007669"/>
    <property type="project" value="UniProtKB-SubCell"/>
</dbReference>
<evidence type="ECO:0000256" key="1">
    <source>
        <dbReference type="ARBA" id="ARBA00004651"/>
    </source>
</evidence>
<feature type="transmembrane region" description="Helical" evidence="7">
    <location>
        <begin position="368"/>
        <end position="386"/>
    </location>
</feature>
<dbReference type="EMBL" id="JFFR01000027">
    <property type="protein sequence ID" value="KDN27553.1"/>
    <property type="molecule type" value="Genomic_DNA"/>
</dbReference>
<feature type="transmembrane region" description="Helical" evidence="7">
    <location>
        <begin position="12"/>
        <end position="28"/>
    </location>
</feature>
<keyword evidence="5 7" id="KW-1133">Transmembrane helix</keyword>
<feature type="transmembrane region" description="Helical" evidence="7">
    <location>
        <begin position="342"/>
        <end position="362"/>
    </location>
</feature>
<dbReference type="Proteomes" id="UP000027219">
    <property type="component" value="Unassembled WGS sequence"/>
</dbReference>
<feature type="transmembrane region" description="Helical" evidence="7">
    <location>
        <begin position="105"/>
        <end position="128"/>
    </location>
</feature>
<evidence type="ECO:0000313" key="9">
    <source>
        <dbReference type="Proteomes" id="UP000027219"/>
    </source>
</evidence>
<evidence type="ECO:0000256" key="7">
    <source>
        <dbReference type="SAM" id="Phobius"/>
    </source>
</evidence>
<reference evidence="8 9" key="1">
    <citation type="submission" date="2014-02" db="EMBL/GenBank/DDBJ databases">
        <title>Vibrio fortis Dalian14 Genome Sequencing.</title>
        <authorList>
            <person name="Wang Y."/>
            <person name="Song L."/>
            <person name="Liu G."/>
            <person name="Ding J."/>
        </authorList>
    </citation>
    <scope>NUCLEOTIDE SEQUENCE [LARGE SCALE GENOMIC DNA]</scope>
    <source>
        <strain evidence="8 9">Dalian14</strain>
    </source>
</reference>
<dbReference type="RefSeq" id="WP_032552828.1">
    <property type="nucleotide sequence ID" value="NZ_JFFR01000027.1"/>
</dbReference>